<feature type="domain" description="Cns1/TTC4 wheel" evidence="3">
    <location>
        <begin position="264"/>
        <end position="324"/>
    </location>
</feature>
<keyword evidence="1" id="KW-0677">Repeat</keyword>
<dbReference type="PANTHER" id="PTHR46035">
    <property type="entry name" value="TETRATRICOPEPTIDE REPEAT PROTEIN 4"/>
    <property type="match status" value="1"/>
</dbReference>
<dbReference type="Proteomes" id="UP001620645">
    <property type="component" value="Unassembled WGS sequence"/>
</dbReference>
<name>A0ABD2K3L9_HETSC</name>
<dbReference type="InterPro" id="IPR011990">
    <property type="entry name" value="TPR-like_helical_dom_sf"/>
</dbReference>
<organism evidence="4 5">
    <name type="scientific">Heterodera schachtii</name>
    <name type="common">Sugarbeet cyst nematode worm</name>
    <name type="synonym">Tylenchus schachtii</name>
    <dbReference type="NCBI Taxonomy" id="97005"/>
    <lineage>
        <taxon>Eukaryota</taxon>
        <taxon>Metazoa</taxon>
        <taxon>Ecdysozoa</taxon>
        <taxon>Nematoda</taxon>
        <taxon>Chromadorea</taxon>
        <taxon>Rhabditida</taxon>
        <taxon>Tylenchina</taxon>
        <taxon>Tylenchomorpha</taxon>
        <taxon>Tylenchoidea</taxon>
        <taxon>Heteroderidae</taxon>
        <taxon>Heteroderinae</taxon>
        <taxon>Heterodera</taxon>
    </lineage>
</organism>
<dbReference type="InterPro" id="IPR044059">
    <property type="entry name" value="Csn1/TTC4_wheel"/>
</dbReference>
<evidence type="ECO:0000259" key="3">
    <source>
        <dbReference type="Pfam" id="PF18972"/>
    </source>
</evidence>
<dbReference type="SUPFAM" id="SSF48452">
    <property type="entry name" value="TPR-like"/>
    <property type="match status" value="1"/>
</dbReference>
<dbReference type="Pfam" id="PF18972">
    <property type="entry name" value="Wheel"/>
    <property type="match status" value="1"/>
</dbReference>
<evidence type="ECO:0000256" key="2">
    <source>
        <dbReference type="ARBA" id="ARBA00022803"/>
    </source>
</evidence>
<evidence type="ECO:0000256" key="1">
    <source>
        <dbReference type="ARBA" id="ARBA00022737"/>
    </source>
</evidence>
<protein>
    <recommendedName>
        <fullName evidence="3">Cns1/TTC4 wheel domain-containing protein</fullName>
    </recommendedName>
</protein>
<proteinExistence type="predicted"/>
<accession>A0ABD2K3L9</accession>
<keyword evidence="2" id="KW-0802">TPR repeat</keyword>
<sequence>MEPNKYEKQKGFAAEAQKLEEDIDRFMEALAERGKDGRSSNSEKKFDFEKWCEEIDKHPAFARDLKPTEDGQYSVEMQAIQAMKYDEDDPTECANAYKEEGNRHFEKRNYRWAIDAYTKGNVRSAFKDCFFARRFDAENLKAIRRGAECLLELGEAAKCIAWIETKANEGGTISPKAQMDEQLEKTRKKAEAMRAEEDRDARRERATEILERRRNTKLIEELRARGVRLCPPVDEPDELCQHLQISFGPLERHSMVRLVDEGTKNARLIWPLLLQYPEKGQTDFVSECAEDIPLAEAFEEVFSSPAHWDSQHQFRPDNVRFFVALSGADGRERIREIFPEKHSLRVVLPWPDVCVAMGLPVIQVYTRQHLEQNELKASGGEKDTFHFGKG</sequence>
<dbReference type="EMBL" id="JBICCN010000054">
    <property type="protein sequence ID" value="KAL3097485.1"/>
    <property type="molecule type" value="Genomic_DNA"/>
</dbReference>
<dbReference type="PANTHER" id="PTHR46035:SF1">
    <property type="entry name" value="TETRATRICOPEPTIDE REPEAT PROTEIN 4"/>
    <property type="match status" value="1"/>
</dbReference>
<evidence type="ECO:0000313" key="4">
    <source>
        <dbReference type="EMBL" id="KAL3097485.1"/>
    </source>
</evidence>
<keyword evidence="5" id="KW-1185">Reference proteome</keyword>
<reference evidence="4 5" key="1">
    <citation type="submission" date="2024-10" db="EMBL/GenBank/DDBJ databases">
        <authorList>
            <person name="Kim D."/>
        </authorList>
    </citation>
    <scope>NUCLEOTIDE SEQUENCE [LARGE SCALE GENOMIC DNA]</scope>
    <source>
        <strain evidence="4">Taebaek</strain>
    </source>
</reference>
<evidence type="ECO:0000313" key="5">
    <source>
        <dbReference type="Proteomes" id="UP001620645"/>
    </source>
</evidence>
<dbReference type="CDD" id="cd21377">
    <property type="entry name" value="CTWD_Cns1-like"/>
    <property type="match status" value="1"/>
</dbReference>
<gene>
    <name evidence="4" type="ORF">niasHS_003933</name>
</gene>
<comment type="caution">
    <text evidence="4">The sequence shown here is derived from an EMBL/GenBank/DDBJ whole genome shotgun (WGS) entry which is preliminary data.</text>
</comment>
<dbReference type="AlphaFoldDB" id="A0ABD2K3L9"/>
<dbReference type="Gene3D" id="1.25.40.10">
    <property type="entry name" value="Tetratricopeptide repeat domain"/>
    <property type="match status" value="1"/>
</dbReference>